<dbReference type="SMR" id="A0A4Z1T7Y1"/>
<dbReference type="PANTHER" id="PTHR14742">
    <property type="entry name" value="RIBONUCLEASE P SUBUNIT P21"/>
    <property type="match status" value="1"/>
</dbReference>
<dbReference type="GO" id="GO:0046872">
    <property type="term" value="F:metal ion binding"/>
    <property type="evidence" value="ECO:0007669"/>
    <property type="project" value="UniProtKB-KW"/>
</dbReference>
<keyword evidence="2" id="KW-0479">Metal-binding</keyword>
<gene>
    <name evidence="5" type="ORF">GMRT_14494</name>
</gene>
<dbReference type="OrthoDB" id="128536at2759"/>
<dbReference type="GO" id="GO:0008033">
    <property type="term" value="P:tRNA processing"/>
    <property type="evidence" value="ECO:0007669"/>
    <property type="project" value="UniProtKB-KW"/>
</dbReference>
<comment type="caution">
    <text evidence="5">The sequence shown here is derived from an EMBL/GenBank/DDBJ whole genome shotgun (WGS) entry which is preliminary data.</text>
</comment>
<keyword evidence="6" id="KW-1185">Reference proteome</keyword>
<keyword evidence="1" id="KW-0819">tRNA processing</keyword>
<evidence type="ECO:0000313" key="5">
    <source>
        <dbReference type="EMBL" id="TNJ29267.1"/>
    </source>
</evidence>
<comment type="similarity">
    <text evidence="4">Belongs to the eukaryotic/archaeal RNase P protein component 4 family.</text>
</comment>
<proteinExistence type="inferred from homology"/>
<keyword evidence="3" id="KW-0862">Zinc</keyword>
<evidence type="ECO:0000256" key="2">
    <source>
        <dbReference type="ARBA" id="ARBA00022723"/>
    </source>
</evidence>
<dbReference type="PANTHER" id="PTHR14742:SF0">
    <property type="entry name" value="RIBONUCLEASE P PROTEIN SUBUNIT P21"/>
    <property type="match status" value="1"/>
</dbReference>
<dbReference type="Proteomes" id="UP000315496">
    <property type="component" value="Chromosome 1"/>
</dbReference>
<evidence type="ECO:0000256" key="3">
    <source>
        <dbReference type="ARBA" id="ARBA00022833"/>
    </source>
</evidence>
<evidence type="ECO:0000256" key="1">
    <source>
        <dbReference type="ARBA" id="ARBA00022694"/>
    </source>
</evidence>
<evidence type="ECO:0000256" key="4">
    <source>
        <dbReference type="ARBA" id="ARBA00038402"/>
    </source>
</evidence>
<dbReference type="Pfam" id="PF04032">
    <property type="entry name" value="Rpr2"/>
    <property type="match status" value="1"/>
</dbReference>
<organism evidence="5 6">
    <name type="scientific">Giardia muris</name>
    <dbReference type="NCBI Taxonomy" id="5742"/>
    <lineage>
        <taxon>Eukaryota</taxon>
        <taxon>Metamonada</taxon>
        <taxon>Diplomonadida</taxon>
        <taxon>Hexamitidae</taxon>
        <taxon>Giardiinae</taxon>
        <taxon>Giardia</taxon>
    </lineage>
</organism>
<dbReference type="GO" id="GO:0005655">
    <property type="term" value="C:nucleolar ribonuclease P complex"/>
    <property type="evidence" value="ECO:0007669"/>
    <property type="project" value="TreeGrafter"/>
</dbReference>
<sequence>MTTESKASSGSTLSRTRSATCTIEHIMDVSRSKDMSLRNGAFYMRILHLYRLAQLIPYESKHYLKEVRRVANGKVIRLDPTIKNTICKGCGILLIVNVTADLLMHKTAPILVCRSCDTRKHMAQKRRKSRHV</sequence>
<dbReference type="VEuPathDB" id="GiardiaDB:GMRT_14494"/>
<accession>A0A4Z1T7Y1</accession>
<dbReference type="InterPro" id="IPR007175">
    <property type="entry name" value="Rpr2/Snm1/Rpp21"/>
</dbReference>
<name>A0A4Z1T7Y1_GIAMU</name>
<reference evidence="5 6" key="1">
    <citation type="submission" date="2019-05" db="EMBL/GenBank/DDBJ databases">
        <title>The compact genome of Giardia muris reveals important steps in the evolution of intestinal protozoan parasites.</title>
        <authorList>
            <person name="Xu F."/>
            <person name="Jimenez-Gonzalez A."/>
            <person name="Einarsson E."/>
            <person name="Astvaldsson A."/>
            <person name="Peirasmaki D."/>
            <person name="Eckmann L."/>
            <person name="Andersson J.O."/>
            <person name="Svard S.G."/>
            <person name="Jerlstrom-Hultqvist J."/>
        </authorList>
    </citation>
    <scope>NUCLEOTIDE SEQUENCE [LARGE SCALE GENOMIC DNA]</scope>
    <source>
        <strain evidence="5 6">Roberts-Thomson</strain>
    </source>
</reference>
<dbReference type="EMBL" id="VDLU01000001">
    <property type="protein sequence ID" value="TNJ29267.1"/>
    <property type="molecule type" value="Genomic_DNA"/>
</dbReference>
<dbReference type="AlphaFoldDB" id="A0A4Z1T7Y1"/>
<evidence type="ECO:0000313" key="6">
    <source>
        <dbReference type="Proteomes" id="UP000315496"/>
    </source>
</evidence>
<protein>
    <submittedName>
        <fullName evidence="5">Ribonuclease P</fullName>
    </submittedName>
</protein>